<feature type="chain" id="PRO_5038765883" evidence="3">
    <location>
        <begin position="21"/>
        <end position="211"/>
    </location>
</feature>
<keyword evidence="2" id="KW-0812">Transmembrane</keyword>
<evidence type="ECO:0000313" key="5">
    <source>
        <dbReference type="EMBL" id="QJX78064.1"/>
    </source>
</evidence>
<proteinExistence type="predicted"/>
<feature type="domain" description="YncI copper-binding" evidence="4">
    <location>
        <begin position="26"/>
        <end position="144"/>
    </location>
</feature>
<gene>
    <name evidence="5" type="ORF">FDZ14_18435</name>
</gene>
<dbReference type="InterPro" id="IPR038507">
    <property type="entry name" value="YcnI-like_sf"/>
</dbReference>
<feature type="compositionally biased region" description="Low complexity" evidence="1">
    <location>
        <begin position="161"/>
        <end position="181"/>
    </location>
</feature>
<evidence type="ECO:0000313" key="6">
    <source>
        <dbReference type="Proteomes" id="UP000501076"/>
    </source>
</evidence>
<dbReference type="EMBL" id="CP045272">
    <property type="protein sequence ID" value="QJX78064.1"/>
    <property type="molecule type" value="Genomic_DNA"/>
</dbReference>
<accession>A0A6M6DXL9</accession>
<dbReference type="RefSeq" id="WP_171777389.1">
    <property type="nucleotide sequence ID" value="NZ_CP045272.1"/>
</dbReference>
<reference evidence="5 6" key="1">
    <citation type="submission" date="2019-10" db="EMBL/GenBank/DDBJ databases">
        <title>Complete genome sequences for adaption low water activity.</title>
        <authorList>
            <person name="Zhao L."/>
            <person name="Zhong J."/>
        </authorList>
    </citation>
    <scope>NUCLEOTIDE SEQUENCE [LARGE SCALE GENOMIC DNA]</scope>
    <source>
        <strain evidence="5 6">FDU301</strain>
    </source>
</reference>
<keyword evidence="2" id="KW-0472">Membrane</keyword>
<dbReference type="CDD" id="cd08545">
    <property type="entry name" value="YcnI_like"/>
    <property type="match status" value="1"/>
</dbReference>
<dbReference type="AlphaFoldDB" id="A0A6M6DXL9"/>
<organism evidence="5 6">
    <name type="scientific">Priestia megaterium</name>
    <name type="common">Bacillus megaterium</name>
    <dbReference type="NCBI Taxonomy" id="1404"/>
    <lineage>
        <taxon>Bacteria</taxon>
        <taxon>Bacillati</taxon>
        <taxon>Bacillota</taxon>
        <taxon>Bacilli</taxon>
        <taxon>Bacillales</taxon>
        <taxon>Bacillaceae</taxon>
        <taxon>Priestia</taxon>
    </lineage>
</organism>
<feature type="signal peptide" evidence="3">
    <location>
        <begin position="1"/>
        <end position="20"/>
    </location>
</feature>
<feature type="transmembrane region" description="Helical" evidence="2">
    <location>
        <begin position="184"/>
        <end position="205"/>
    </location>
</feature>
<feature type="region of interest" description="Disordered" evidence="1">
    <location>
        <begin position="155"/>
        <end position="181"/>
    </location>
</feature>
<dbReference type="Proteomes" id="UP000501076">
    <property type="component" value="Chromosome"/>
</dbReference>
<name>A0A6M6DXL9_PRIMG</name>
<keyword evidence="3" id="KW-0732">Signal</keyword>
<dbReference type="InterPro" id="IPR012533">
    <property type="entry name" value="YcnI-copper_dom"/>
</dbReference>
<keyword evidence="2" id="KW-1133">Transmembrane helix</keyword>
<dbReference type="Gene3D" id="2.60.40.2230">
    <property type="entry name" value="Uncharacterised protein YcnI-like PF07987, DUF1775"/>
    <property type="match status" value="1"/>
</dbReference>
<evidence type="ECO:0000256" key="1">
    <source>
        <dbReference type="SAM" id="MobiDB-lite"/>
    </source>
</evidence>
<protein>
    <submittedName>
        <fullName evidence="5">DUF1775 domain-containing protein</fullName>
    </submittedName>
</protein>
<evidence type="ECO:0000259" key="4">
    <source>
        <dbReference type="Pfam" id="PF07987"/>
    </source>
</evidence>
<evidence type="ECO:0000256" key="3">
    <source>
        <dbReference type="SAM" id="SignalP"/>
    </source>
</evidence>
<sequence length="211" mass="22694">MKKQVTALLSTLVLSTIAFAGTASAHVVVYPQEAAQGSYEKFTVRVPTEKDIPTTKVKIEIPKDVEISRFEPMEGWKYELQKDSSGLITSVTWTATNAGLSPTEFGEFNMQGKVGDNAKKIVWKAYQTYKDGSTVAWEGPADADTPASITTVVKGNRAEGNSHTSATSDTTATSEATNNDSNSALPTTLSIIALVLGVISLIFSLRRKKQS</sequence>
<evidence type="ECO:0000256" key="2">
    <source>
        <dbReference type="SAM" id="Phobius"/>
    </source>
</evidence>
<dbReference type="Pfam" id="PF07987">
    <property type="entry name" value="DUF1775"/>
    <property type="match status" value="1"/>
</dbReference>